<keyword evidence="3" id="KW-1185">Reference proteome</keyword>
<gene>
    <name evidence="2" type="ORF">GCM10022204_45400</name>
</gene>
<dbReference type="SUPFAM" id="SSF55729">
    <property type="entry name" value="Acyl-CoA N-acyltransferases (Nat)"/>
    <property type="match status" value="1"/>
</dbReference>
<evidence type="ECO:0000313" key="2">
    <source>
        <dbReference type="EMBL" id="GAA3720174.1"/>
    </source>
</evidence>
<dbReference type="InterPro" id="IPR038740">
    <property type="entry name" value="BioF2-like_GNAT_dom"/>
</dbReference>
<dbReference type="PANTHER" id="PTHR36174:SF1">
    <property type="entry name" value="LIPID II:GLYCINE GLYCYLTRANSFERASE"/>
    <property type="match status" value="1"/>
</dbReference>
<sequence>MITPAPREEWRAALAGDDRALPEHAPEWIDALCADGRYADASRYYVTDDGRAFVLPLVARRGPLGLGGWLQCFPPSWGIGGLVGADADADVLRAVIADLRRTRSQRIGLRPDPARWTAWDAAVAGDRTVLTIPRRAHVIDLTGGAEHAFSQFSKSARRGTRVAEKSGVRVEIDRSGALLEDYYRLYLLSIDRWAERQHEPRALARFRARRRDPLSKLRAMSDHLGKAFVIALAYVDDRPAFGSITLLGQTAHDTRAAMDRDLVDKTYAGDLVQWRMIELACELGCTAYHLGESGQSTSLAQFKEKFGARPLDYAELRIERLPWTPTDQRLRSLVKKVLRFRD</sequence>
<feature type="domain" description="BioF2-like acetyltransferase" evidence="1">
    <location>
        <begin position="151"/>
        <end position="293"/>
    </location>
</feature>
<dbReference type="Pfam" id="PF13480">
    <property type="entry name" value="Acetyltransf_6"/>
    <property type="match status" value="1"/>
</dbReference>
<protein>
    <recommendedName>
        <fullName evidence="1">BioF2-like acetyltransferase domain-containing protein</fullName>
    </recommendedName>
</protein>
<dbReference type="EMBL" id="BAAAYX010000035">
    <property type="protein sequence ID" value="GAA3720174.1"/>
    <property type="molecule type" value="Genomic_DNA"/>
</dbReference>
<dbReference type="Gene3D" id="3.40.630.30">
    <property type="match status" value="1"/>
</dbReference>
<accession>A0ABP7EK87</accession>
<evidence type="ECO:0000313" key="3">
    <source>
        <dbReference type="Proteomes" id="UP001500051"/>
    </source>
</evidence>
<dbReference type="InterPro" id="IPR016181">
    <property type="entry name" value="Acyl_CoA_acyltransferase"/>
</dbReference>
<name>A0ABP7EK87_9ACTN</name>
<evidence type="ECO:0000259" key="1">
    <source>
        <dbReference type="Pfam" id="PF13480"/>
    </source>
</evidence>
<dbReference type="InterPro" id="IPR050644">
    <property type="entry name" value="PG_Glycine_Bridge_Synth"/>
</dbReference>
<proteinExistence type="predicted"/>
<dbReference type="Proteomes" id="UP001500051">
    <property type="component" value="Unassembled WGS sequence"/>
</dbReference>
<comment type="caution">
    <text evidence="2">The sequence shown here is derived from an EMBL/GenBank/DDBJ whole genome shotgun (WGS) entry which is preliminary data.</text>
</comment>
<organism evidence="2 3">
    <name type="scientific">Microlunatus aurantiacus</name>
    <dbReference type="NCBI Taxonomy" id="446786"/>
    <lineage>
        <taxon>Bacteria</taxon>
        <taxon>Bacillati</taxon>
        <taxon>Actinomycetota</taxon>
        <taxon>Actinomycetes</taxon>
        <taxon>Propionibacteriales</taxon>
        <taxon>Propionibacteriaceae</taxon>
        <taxon>Microlunatus</taxon>
    </lineage>
</organism>
<dbReference type="PANTHER" id="PTHR36174">
    <property type="entry name" value="LIPID II:GLYCINE GLYCYLTRANSFERASE"/>
    <property type="match status" value="1"/>
</dbReference>
<reference evidence="3" key="1">
    <citation type="journal article" date="2019" name="Int. J. Syst. Evol. Microbiol.">
        <title>The Global Catalogue of Microorganisms (GCM) 10K type strain sequencing project: providing services to taxonomists for standard genome sequencing and annotation.</title>
        <authorList>
            <consortium name="The Broad Institute Genomics Platform"/>
            <consortium name="The Broad Institute Genome Sequencing Center for Infectious Disease"/>
            <person name="Wu L."/>
            <person name="Ma J."/>
        </authorList>
    </citation>
    <scope>NUCLEOTIDE SEQUENCE [LARGE SCALE GENOMIC DNA]</scope>
    <source>
        <strain evidence="3">JCM 16548</strain>
    </source>
</reference>